<dbReference type="PANTHER" id="PTHR35457">
    <property type="entry name" value="HEME A SYNTHASE"/>
    <property type="match status" value="1"/>
</dbReference>
<evidence type="ECO:0000256" key="5">
    <source>
        <dbReference type="ARBA" id="ARBA00022989"/>
    </source>
</evidence>
<evidence type="ECO:0000256" key="10">
    <source>
        <dbReference type="ARBA" id="ARBA00023157"/>
    </source>
</evidence>
<dbReference type="EMBL" id="CP066776">
    <property type="protein sequence ID" value="QQL44777.1"/>
    <property type="molecule type" value="Genomic_DNA"/>
</dbReference>
<keyword evidence="5" id="KW-1133">Transmembrane helix</keyword>
<keyword evidence="6" id="KW-0560">Oxidoreductase</keyword>
<dbReference type="RefSeq" id="WP_164365283.1">
    <property type="nucleotide sequence ID" value="NZ_CP066776.1"/>
</dbReference>
<dbReference type="GO" id="GO:0046872">
    <property type="term" value="F:metal ion binding"/>
    <property type="evidence" value="ECO:0007669"/>
    <property type="project" value="UniProtKB-KW"/>
</dbReference>
<dbReference type="InterPro" id="IPR003780">
    <property type="entry name" value="COX15/CtaA_fam"/>
</dbReference>
<dbReference type="Pfam" id="PF02628">
    <property type="entry name" value="COX15-CtaA"/>
    <property type="match status" value="1"/>
</dbReference>
<proteinExistence type="predicted"/>
<keyword evidence="9" id="KW-0472">Membrane</keyword>
<evidence type="ECO:0000256" key="7">
    <source>
        <dbReference type="ARBA" id="ARBA00023004"/>
    </source>
</evidence>
<dbReference type="GO" id="GO:0016491">
    <property type="term" value="F:oxidoreductase activity"/>
    <property type="evidence" value="ECO:0007669"/>
    <property type="project" value="UniProtKB-KW"/>
</dbReference>
<dbReference type="InterPro" id="IPR050450">
    <property type="entry name" value="COX15/CtaA_HemeA_synthase"/>
</dbReference>
<comment type="pathway">
    <text evidence="11">Porphyrin-containing compound metabolism.</text>
</comment>
<keyword evidence="4" id="KW-0479">Metal-binding</keyword>
<protein>
    <submittedName>
        <fullName evidence="12">COX15/CtaA family protein</fullName>
    </submittedName>
</protein>
<evidence type="ECO:0000256" key="9">
    <source>
        <dbReference type="ARBA" id="ARBA00023136"/>
    </source>
</evidence>
<reference evidence="12 13" key="1">
    <citation type="submission" date="2020-12" db="EMBL/GenBank/DDBJ databases">
        <title>Sulforoseuscoccus oceanibium gen. nov., sp. nov., a representative of the phylum Verrucomicrobia with special cytoplasmic membrane, and proposal of Sulforoseuscoccusaceae fam. nov.</title>
        <authorList>
            <person name="Xi F."/>
        </authorList>
    </citation>
    <scope>NUCLEOTIDE SEQUENCE [LARGE SCALE GENOMIC DNA]</scope>
    <source>
        <strain evidence="12 13">T37</strain>
    </source>
</reference>
<evidence type="ECO:0000256" key="3">
    <source>
        <dbReference type="ARBA" id="ARBA00022692"/>
    </source>
</evidence>
<organism evidence="12 13">
    <name type="scientific">Sulfuriroseicoccus oceanibius</name>
    <dbReference type="NCBI Taxonomy" id="2707525"/>
    <lineage>
        <taxon>Bacteria</taxon>
        <taxon>Pseudomonadati</taxon>
        <taxon>Verrucomicrobiota</taxon>
        <taxon>Verrucomicrobiia</taxon>
        <taxon>Verrucomicrobiales</taxon>
        <taxon>Verrucomicrobiaceae</taxon>
        <taxon>Sulfuriroseicoccus</taxon>
    </lineage>
</organism>
<keyword evidence="8" id="KW-0350">Heme biosynthesis</keyword>
<name>A0A6B3L6L2_9BACT</name>
<keyword evidence="3" id="KW-0812">Transmembrane</keyword>
<sequence length="398" mass="44214">MTSPTHSLDPQVPMWLRVFSWFAVLWAFVLIWWGAAVTTTDVGLAVPDWPFSFGKVNPEGWWNIPALKLEHGHRLVASGLGVVVVFLFAFHWWRAEPKWRMIGELFGLLAVLAVNVYGVQKLTALLARSKGLKEQEMFDLAAQLDGSATKWWVLVTVTWVMVLAWLWRSWRYRGWSRLVKLGALALILVVVQAELGGLRVVMMSDGYGVMHGVLGQGFFCLLLVMAMLAEPTSLLVRDSAVRKLRVVSGLLVVLVLLQLVVGATIRHTQRQMLEATDILTTGGAFLPDWSNTQLVVIFLHKMGAIAAFIAAVVLASTAVKSMVHGMRGLSTHAGWLVVLFCAQIGLGVSVLYFHTHPKFEFWITQFHVVNGLLILAMSVSVTVRSWRAYGSTGELANR</sequence>
<evidence type="ECO:0000256" key="8">
    <source>
        <dbReference type="ARBA" id="ARBA00023133"/>
    </source>
</evidence>
<gene>
    <name evidence="12" type="ORF">G3M56_012990</name>
</gene>
<dbReference type="PANTHER" id="PTHR35457:SF1">
    <property type="entry name" value="HEME A SYNTHASE"/>
    <property type="match status" value="1"/>
</dbReference>
<dbReference type="AlphaFoldDB" id="A0A6B3L6L2"/>
<evidence type="ECO:0000256" key="1">
    <source>
        <dbReference type="ARBA" id="ARBA00004141"/>
    </source>
</evidence>
<dbReference type="Proteomes" id="UP000475117">
    <property type="component" value="Chromosome"/>
</dbReference>
<dbReference type="GO" id="GO:0006784">
    <property type="term" value="P:heme A biosynthetic process"/>
    <property type="evidence" value="ECO:0007669"/>
    <property type="project" value="InterPro"/>
</dbReference>
<keyword evidence="13" id="KW-1185">Reference proteome</keyword>
<accession>A0A6B3L6L2</accession>
<comment type="subcellular location">
    <subcellularLocation>
        <location evidence="1">Membrane</location>
        <topology evidence="1">Multi-pass membrane protein</topology>
    </subcellularLocation>
</comment>
<dbReference type="GO" id="GO:0016020">
    <property type="term" value="C:membrane"/>
    <property type="evidence" value="ECO:0007669"/>
    <property type="project" value="UniProtKB-SubCell"/>
</dbReference>
<keyword evidence="2" id="KW-1003">Cell membrane</keyword>
<evidence type="ECO:0000256" key="4">
    <source>
        <dbReference type="ARBA" id="ARBA00022723"/>
    </source>
</evidence>
<evidence type="ECO:0000313" key="12">
    <source>
        <dbReference type="EMBL" id="QQL44777.1"/>
    </source>
</evidence>
<evidence type="ECO:0000256" key="2">
    <source>
        <dbReference type="ARBA" id="ARBA00022475"/>
    </source>
</evidence>
<evidence type="ECO:0000313" key="13">
    <source>
        <dbReference type="Proteomes" id="UP000475117"/>
    </source>
</evidence>
<keyword evidence="7" id="KW-0408">Iron</keyword>
<keyword evidence="10" id="KW-1015">Disulfide bond</keyword>
<dbReference type="KEGG" id="soa:G3M56_012990"/>
<evidence type="ECO:0000256" key="6">
    <source>
        <dbReference type="ARBA" id="ARBA00023002"/>
    </source>
</evidence>
<evidence type="ECO:0000256" key="11">
    <source>
        <dbReference type="ARBA" id="ARBA00023444"/>
    </source>
</evidence>